<dbReference type="PANTHER" id="PTHR16230">
    <property type="entry name" value="CAPPUCCINO"/>
    <property type="match status" value="1"/>
</dbReference>
<evidence type="ECO:0000256" key="1">
    <source>
        <dbReference type="SAM" id="Coils"/>
    </source>
</evidence>
<organism evidence="2">
    <name type="scientific">Phallusia mammillata</name>
    <dbReference type="NCBI Taxonomy" id="59560"/>
    <lineage>
        <taxon>Eukaryota</taxon>
        <taxon>Metazoa</taxon>
        <taxon>Chordata</taxon>
        <taxon>Tunicata</taxon>
        <taxon>Ascidiacea</taxon>
        <taxon>Phlebobranchia</taxon>
        <taxon>Ascidiidae</taxon>
        <taxon>Phallusia</taxon>
    </lineage>
</organism>
<sequence length="175" mass="19390">MASSPTISSSDVGLQTAEEYSKLLSISSDVQLDAIDTSIESVLTRLDELYGMLDMIRTDNALATEQLLPLVQAKIHSLDPVFKQIDQLEAFVVIVKQNVAQFEAEVKKKENDYSALTSLKNAFSNFSFLGRKKKPTPSVSPRNSTPYEPIPIFSTSQYIATKEQLNEVSDSELPI</sequence>
<protein>
    <submittedName>
        <fullName evidence="2">Biogenesis of lysosome-related organelles complex 1 subunit 4-like</fullName>
    </submittedName>
</protein>
<proteinExistence type="evidence at transcript level"/>
<feature type="coiled-coil region" evidence="1">
    <location>
        <begin position="92"/>
        <end position="119"/>
    </location>
</feature>
<dbReference type="InterPro" id="IPR024857">
    <property type="entry name" value="Cappuccino"/>
</dbReference>
<dbReference type="EMBL" id="LR783343">
    <property type="protein sequence ID" value="CAB3225751.1"/>
    <property type="molecule type" value="mRNA"/>
</dbReference>
<gene>
    <name evidence="2" type="primary">Bloc1s4</name>
</gene>
<dbReference type="PANTHER" id="PTHR16230:SF3">
    <property type="entry name" value="BIOGENESIS OF LYSOSOMAL ORGANELLES COMPLEX-1, SUBUNIT 4, CAPPUCCINO"/>
    <property type="match status" value="1"/>
</dbReference>
<evidence type="ECO:0000313" key="2">
    <source>
        <dbReference type="EMBL" id="CAB3225751.1"/>
    </source>
</evidence>
<accession>A0A6F9D8E1</accession>
<reference evidence="2" key="1">
    <citation type="submission" date="2020-04" db="EMBL/GenBank/DDBJ databases">
        <authorList>
            <person name="Neveu A P."/>
        </authorList>
    </citation>
    <scope>NUCLEOTIDE SEQUENCE</scope>
    <source>
        <tissue evidence="2">Whole embryo</tissue>
    </source>
</reference>
<dbReference type="GO" id="GO:0031083">
    <property type="term" value="C:BLOC-1 complex"/>
    <property type="evidence" value="ECO:0007669"/>
    <property type="project" value="TreeGrafter"/>
</dbReference>
<name>A0A6F9D8E1_9ASCI</name>
<keyword evidence="1" id="KW-0175">Coiled coil</keyword>
<dbReference type="AlphaFoldDB" id="A0A6F9D8E1"/>